<protein>
    <submittedName>
        <fullName evidence="1">Uncharacterized protein</fullName>
    </submittedName>
</protein>
<reference evidence="1 2" key="1">
    <citation type="journal article" date="2022" name="Genome Biol. Evol.">
        <title>The Spruce Budworm Genome: Reconstructing the Evolutionary History of Antifreeze Proteins.</title>
        <authorList>
            <person name="Beliveau C."/>
            <person name="Gagne P."/>
            <person name="Picq S."/>
            <person name="Vernygora O."/>
            <person name="Keeling C.I."/>
            <person name="Pinkney K."/>
            <person name="Doucet D."/>
            <person name="Wen F."/>
            <person name="Johnston J.S."/>
            <person name="Maaroufi H."/>
            <person name="Boyle B."/>
            <person name="Laroche J."/>
            <person name="Dewar K."/>
            <person name="Juretic N."/>
            <person name="Blackburn G."/>
            <person name="Nisole A."/>
            <person name="Brunet B."/>
            <person name="Brandao M."/>
            <person name="Lumley L."/>
            <person name="Duan J."/>
            <person name="Quan G."/>
            <person name="Lucarotti C.J."/>
            <person name="Roe A.D."/>
            <person name="Sperling F.A.H."/>
            <person name="Levesque R.C."/>
            <person name="Cusson M."/>
        </authorList>
    </citation>
    <scope>NUCLEOTIDE SEQUENCE [LARGE SCALE GENOMIC DNA]</scope>
    <source>
        <strain evidence="1">Glfc:IPQL:Cfum</strain>
    </source>
</reference>
<evidence type="ECO:0000313" key="2">
    <source>
        <dbReference type="Proteomes" id="UP001064048"/>
    </source>
</evidence>
<keyword evidence="2" id="KW-1185">Reference proteome</keyword>
<organism evidence="1 2">
    <name type="scientific">Choristoneura fumiferana</name>
    <name type="common">Spruce budworm moth</name>
    <name type="synonym">Archips fumiferana</name>
    <dbReference type="NCBI Taxonomy" id="7141"/>
    <lineage>
        <taxon>Eukaryota</taxon>
        <taxon>Metazoa</taxon>
        <taxon>Ecdysozoa</taxon>
        <taxon>Arthropoda</taxon>
        <taxon>Hexapoda</taxon>
        <taxon>Insecta</taxon>
        <taxon>Pterygota</taxon>
        <taxon>Neoptera</taxon>
        <taxon>Endopterygota</taxon>
        <taxon>Lepidoptera</taxon>
        <taxon>Glossata</taxon>
        <taxon>Ditrysia</taxon>
        <taxon>Tortricoidea</taxon>
        <taxon>Tortricidae</taxon>
        <taxon>Tortricinae</taxon>
        <taxon>Choristoneura</taxon>
    </lineage>
</organism>
<comment type="caution">
    <text evidence="1">The sequence shown here is derived from an EMBL/GenBank/DDBJ whole genome shotgun (WGS) entry which is preliminary data.</text>
</comment>
<dbReference type="EMBL" id="CM046125">
    <property type="protein sequence ID" value="KAI8423011.1"/>
    <property type="molecule type" value="Genomic_DNA"/>
</dbReference>
<dbReference type="Proteomes" id="UP001064048">
    <property type="component" value="Chromosome 25"/>
</dbReference>
<proteinExistence type="predicted"/>
<name>A0ACC0JFU4_CHOFU</name>
<gene>
    <name evidence="1" type="ORF">MSG28_014099</name>
</gene>
<evidence type="ECO:0000313" key="1">
    <source>
        <dbReference type="EMBL" id="KAI8423011.1"/>
    </source>
</evidence>
<accession>A0ACC0JFU4</accession>
<sequence>MPEFSDEERAFVKGATDFFGVNHYTSYLISATDYKRENLVPGLLDDVDAGLFVPEDWPQSASAWLTQAPNSTYNALTHLKAKYNDPVIYITENGWSTHRGLVDDDRIQYYRAALESALDALDAGVNLKGYMAWSLVDNFEWMEGYTELFGLYEVDFSDSARTRTPRKSAFVYKHIIKNRVIDHDYQPDSSTMTIDE</sequence>